<comment type="caution">
    <text evidence="1">The sequence shown here is derived from an EMBL/GenBank/DDBJ whole genome shotgun (WGS) entry which is preliminary data.</text>
</comment>
<accession>A0A2K1PCV5</accession>
<sequence length="45" mass="5210">MGDYWGVPRKFDNGNKGYFTVLISNKKGEKLFFSLANVVFFKCRS</sequence>
<dbReference type="AlphaFoldDB" id="A0A2K1PCV5"/>
<dbReference type="EMBL" id="AZRM01000023">
    <property type="protein sequence ID" value="PNS00600.1"/>
    <property type="molecule type" value="Genomic_DNA"/>
</dbReference>
<name>A0A2K1PCV5_9BACT</name>
<reference evidence="1 2" key="1">
    <citation type="submission" date="2013-12" db="EMBL/GenBank/DDBJ databases">
        <title>Comparative genomics of Petrotoga isolates.</title>
        <authorList>
            <person name="Nesbo C.L."/>
            <person name="Charchuk R."/>
            <person name="Chow K."/>
        </authorList>
    </citation>
    <scope>NUCLEOTIDE SEQUENCE [LARGE SCALE GENOMIC DNA]</scope>
    <source>
        <strain evidence="1 2">DSM 10691</strain>
    </source>
</reference>
<protein>
    <submittedName>
        <fullName evidence="1">Uncharacterized protein</fullName>
    </submittedName>
</protein>
<evidence type="ECO:0000313" key="1">
    <source>
        <dbReference type="EMBL" id="PNS00600.1"/>
    </source>
</evidence>
<keyword evidence="2" id="KW-1185">Reference proteome</keyword>
<dbReference type="Proteomes" id="UP000236199">
    <property type="component" value="Unassembled WGS sequence"/>
</dbReference>
<evidence type="ECO:0000313" key="2">
    <source>
        <dbReference type="Proteomes" id="UP000236199"/>
    </source>
</evidence>
<gene>
    <name evidence="1" type="ORF">X928_04875</name>
</gene>
<organism evidence="1 2">
    <name type="scientific">Petrotoga miotherma DSM 10691</name>
    <dbReference type="NCBI Taxonomy" id="1434326"/>
    <lineage>
        <taxon>Bacteria</taxon>
        <taxon>Thermotogati</taxon>
        <taxon>Thermotogota</taxon>
        <taxon>Thermotogae</taxon>
        <taxon>Petrotogales</taxon>
        <taxon>Petrotogaceae</taxon>
        <taxon>Petrotoga</taxon>
    </lineage>
</organism>
<proteinExistence type="predicted"/>